<dbReference type="eggNOG" id="ENOG502SKSN">
    <property type="taxonomic scope" value="Eukaryota"/>
</dbReference>
<feature type="region of interest" description="Disordered" evidence="1">
    <location>
        <begin position="44"/>
        <end position="66"/>
    </location>
</feature>
<dbReference type="AlphaFoldDB" id="F2PW89"/>
<dbReference type="Proteomes" id="UP000009169">
    <property type="component" value="Unassembled WGS sequence"/>
</dbReference>
<dbReference type="EMBL" id="DS995745">
    <property type="protein sequence ID" value="EGE06157.1"/>
    <property type="molecule type" value="Genomic_DNA"/>
</dbReference>
<dbReference type="OrthoDB" id="5341924at2759"/>
<evidence type="ECO:0000313" key="3">
    <source>
        <dbReference type="Proteomes" id="UP000009169"/>
    </source>
</evidence>
<proteinExistence type="predicted"/>
<gene>
    <name evidence="2" type="ORF">TEQG_05053</name>
</gene>
<accession>F2PW89</accession>
<evidence type="ECO:0000256" key="1">
    <source>
        <dbReference type="SAM" id="MobiDB-lite"/>
    </source>
</evidence>
<evidence type="ECO:0000313" key="2">
    <source>
        <dbReference type="EMBL" id="EGE06157.1"/>
    </source>
</evidence>
<dbReference type="VEuPathDB" id="FungiDB:TEQG_05053"/>
<protein>
    <submittedName>
        <fullName evidence="2">Uncharacterized protein</fullName>
    </submittedName>
</protein>
<sequence length="1023" mass="115124">MSICLPRRILLGHSCFQARRHVFYPPLTPYRLSLGIIQSPSPSTWRNYAHRSKDSSKRKPYPIPPAGLRKDPSEWIKSLEIYIPPRNVDNGLAAAGPIGRKSWQEDCKAILELLYQAREQLGFDLLTILGLKLGRWRDFHVIFNKLFDFASESRALARPGELPSNIDWSSLGSFDRLSGDHLKTTSLSELRVDTDGRDALSVKDYLEGAMLQHQTGKADRRAEAMSEILQSLGSLILEASDLPEAESASAMSHFHLVVAQLHHLDMIPSGVYKYDSNYDPTLPNRPPEMQLLSYPIMSVVSGVALEAAAADNAIDGPESDSTPFAPLSKFKSRPLGFGIWLEFILWYCVEGGYAAEASWILQMSRSRSKAWNIQSWAALHQSKGPIDPLKMDRYDTWEECGVLSDEPFSYRSDRPFLGMGERTITKEVVYSVMEGLINSLKTDAGTPSGPGDPLKFVLTRLGLLRALLGRNKLSLSQEELTYLIVRILETGAVVPETDPQSLEHLLNHASYILPAEHSINPPVAGDENVSLLEYKPAESLVVLGLYQYALNIYASSGRASGTIDIFGRLLGEVDPAKVFEMRESVLDPKYLVMAHRVHQTASSRSRIAQSPAQSEHLELPPVSWALLLDTLTSSRLYRLADWVTHTCAKALEVSTSRTREGFLITDSLVRLATATKNRELYSNTIKRLERPLRRQTLIALLNWRIGECDSKGAVELLRYLRDIRLSQWDIENITSLAAVIIRLECQPSSSNQSSSDFIPAENQDEALELACSLLVDLLNGKFNQHYSYAKDPNISKAILNRLHHVFRSVPGRLSNACRKVQLQWDRRYDPEYRIPPSAFNHLLAAVVDTQGCLPGKRLWDQFCIDPLLRFDASRDRKQQKIRTDLPFNARSIYPKRTPLVVPDLTTVRIIANAALDEQKSPRQSGHNPAYPVVQPLTSQKHSADNVNRVLDWCVRVYERLGLDFREINRELDGHPARKLGHLTETPLSTAKRCLNRLQPLEICMSNIYLPHDIIKFGASAFVY</sequence>
<keyword evidence="3" id="KW-1185">Reference proteome</keyword>
<name>F2PW89_TRIEC</name>
<organism evidence="2 3">
    <name type="scientific">Trichophyton equinum (strain ATCC MYA-4606 / CBS 127.97)</name>
    <name type="common">Horse ringworm fungus</name>
    <dbReference type="NCBI Taxonomy" id="559882"/>
    <lineage>
        <taxon>Eukaryota</taxon>
        <taxon>Fungi</taxon>
        <taxon>Dikarya</taxon>
        <taxon>Ascomycota</taxon>
        <taxon>Pezizomycotina</taxon>
        <taxon>Eurotiomycetes</taxon>
        <taxon>Eurotiomycetidae</taxon>
        <taxon>Onygenales</taxon>
        <taxon>Arthrodermataceae</taxon>
        <taxon>Trichophyton</taxon>
    </lineage>
</organism>
<dbReference type="HOGENOM" id="CLU_007381_1_0_1"/>
<reference evidence="3" key="1">
    <citation type="journal article" date="2012" name="MBio">
        <title>Comparative genome analysis of Trichophyton rubrum and related dermatophytes reveals candidate genes involved in infection.</title>
        <authorList>
            <person name="Martinez D.A."/>
            <person name="Oliver B.G."/>
            <person name="Graeser Y."/>
            <person name="Goldberg J.M."/>
            <person name="Li W."/>
            <person name="Martinez-Rossi N.M."/>
            <person name="Monod M."/>
            <person name="Shelest E."/>
            <person name="Barton R.C."/>
            <person name="Birch E."/>
            <person name="Brakhage A.A."/>
            <person name="Chen Z."/>
            <person name="Gurr S.J."/>
            <person name="Heiman D."/>
            <person name="Heitman J."/>
            <person name="Kosti I."/>
            <person name="Rossi A."/>
            <person name="Saif S."/>
            <person name="Samalova M."/>
            <person name="Saunders C.W."/>
            <person name="Shea T."/>
            <person name="Summerbell R.C."/>
            <person name="Xu J."/>
            <person name="Young S."/>
            <person name="Zeng Q."/>
            <person name="Birren B.W."/>
            <person name="Cuomo C.A."/>
            <person name="White T.C."/>
        </authorList>
    </citation>
    <scope>NUCLEOTIDE SEQUENCE [LARGE SCALE GENOMIC DNA]</scope>
    <source>
        <strain evidence="3">ATCC MYA-4606 / CBS 127.97</strain>
    </source>
</reference>